<evidence type="ECO:0000259" key="10">
    <source>
        <dbReference type="PROSITE" id="PS51918"/>
    </source>
</evidence>
<dbReference type="PROSITE" id="PS51379">
    <property type="entry name" value="4FE4S_FER_2"/>
    <property type="match status" value="2"/>
</dbReference>
<dbReference type="InterPro" id="IPR058240">
    <property type="entry name" value="rSAM_sf"/>
</dbReference>
<gene>
    <name evidence="11" type="ORF">B4O97_04500</name>
</gene>
<dbReference type="STRING" id="1963862.B4O97_04500"/>
<dbReference type="RefSeq" id="WP_083048944.1">
    <property type="nucleotide sequence ID" value="NZ_MWQY01000004.1"/>
</dbReference>
<dbReference type="InterPro" id="IPR013785">
    <property type="entry name" value="Aldolase_TIM"/>
</dbReference>
<dbReference type="InterPro" id="IPR001989">
    <property type="entry name" value="Radical_activat_CS"/>
</dbReference>
<comment type="caution">
    <text evidence="11">The sequence shown here is derived from an EMBL/GenBank/DDBJ whole genome shotgun (WGS) entry which is preliminary data.</text>
</comment>
<comment type="similarity">
    <text evidence="2">Belongs to the organic radical-activating enzymes family.</text>
</comment>
<protein>
    <recommendedName>
        <fullName evidence="13">Glycyl-radical enzyme activating protein</fullName>
    </recommendedName>
</protein>
<dbReference type="InterPro" id="IPR012839">
    <property type="entry name" value="Organic_radical_activase"/>
</dbReference>
<reference evidence="11 12" key="1">
    <citation type="submission" date="2017-03" db="EMBL/GenBank/DDBJ databases">
        <title>Draft Genome sequence of Marispirochaeta sp. strain JC444.</title>
        <authorList>
            <person name="Shivani Y."/>
            <person name="Subhash Y."/>
            <person name="Sasikala C."/>
            <person name="Ramana C."/>
        </authorList>
    </citation>
    <scope>NUCLEOTIDE SEQUENCE [LARGE SCALE GENOMIC DNA]</scope>
    <source>
        <strain evidence="11 12">JC444</strain>
    </source>
</reference>
<evidence type="ECO:0000313" key="11">
    <source>
        <dbReference type="EMBL" id="ORC37028.1"/>
    </source>
</evidence>
<evidence type="ECO:0000256" key="7">
    <source>
        <dbReference type="ARBA" id="ARBA00023004"/>
    </source>
</evidence>
<evidence type="ECO:0008006" key="13">
    <source>
        <dbReference type="Google" id="ProtNLM"/>
    </source>
</evidence>
<dbReference type="PIRSF" id="PIRSF000371">
    <property type="entry name" value="PFL_act_enz"/>
    <property type="match status" value="1"/>
</dbReference>
<name>A0A1Y1S257_9SPIO</name>
<dbReference type="InterPro" id="IPR017896">
    <property type="entry name" value="4Fe4S_Fe-S-bd"/>
</dbReference>
<dbReference type="SFLD" id="SFLDG01118">
    <property type="entry name" value="activating_enzymes__group_2"/>
    <property type="match status" value="1"/>
</dbReference>
<dbReference type="PANTHER" id="PTHR30352:SF4">
    <property type="entry name" value="PYRUVATE FORMATE-LYASE 2-ACTIVATING ENZYME"/>
    <property type="match status" value="1"/>
</dbReference>
<feature type="domain" description="4Fe-4S ferredoxin-type" evidence="9">
    <location>
        <begin position="47"/>
        <end position="76"/>
    </location>
</feature>
<dbReference type="Gene3D" id="3.30.70.20">
    <property type="match status" value="1"/>
</dbReference>
<dbReference type="OrthoDB" id="9782387at2"/>
<comment type="cofactor">
    <cofactor evidence="1">
        <name>[4Fe-4S] cluster</name>
        <dbReference type="ChEBI" id="CHEBI:49883"/>
    </cofactor>
</comment>
<dbReference type="GO" id="GO:0046872">
    <property type="term" value="F:metal ion binding"/>
    <property type="evidence" value="ECO:0007669"/>
    <property type="project" value="UniProtKB-KW"/>
</dbReference>
<organism evidence="11 12">
    <name type="scientific">Marispirochaeta aestuarii</name>
    <dbReference type="NCBI Taxonomy" id="1963862"/>
    <lineage>
        <taxon>Bacteria</taxon>
        <taxon>Pseudomonadati</taxon>
        <taxon>Spirochaetota</taxon>
        <taxon>Spirochaetia</taxon>
        <taxon>Spirochaetales</taxon>
        <taxon>Spirochaetaceae</taxon>
        <taxon>Marispirochaeta</taxon>
    </lineage>
</organism>
<evidence type="ECO:0000256" key="1">
    <source>
        <dbReference type="ARBA" id="ARBA00001966"/>
    </source>
</evidence>
<dbReference type="InterPro" id="IPR040074">
    <property type="entry name" value="BssD/PflA/YjjW"/>
</dbReference>
<evidence type="ECO:0000256" key="5">
    <source>
        <dbReference type="ARBA" id="ARBA00022723"/>
    </source>
</evidence>
<dbReference type="Pfam" id="PF04055">
    <property type="entry name" value="Radical_SAM"/>
    <property type="match status" value="1"/>
</dbReference>
<dbReference type="Pfam" id="PF00037">
    <property type="entry name" value="Fer4"/>
    <property type="match status" value="1"/>
</dbReference>
<dbReference type="EMBL" id="MWQY01000004">
    <property type="protein sequence ID" value="ORC37028.1"/>
    <property type="molecule type" value="Genomic_DNA"/>
</dbReference>
<dbReference type="Gene3D" id="3.20.20.70">
    <property type="entry name" value="Aldolase class I"/>
    <property type="match status" value="1"/>
</dbReference>
<feature type="domain" description="Radical SAM core" evidence="10">
    <location>
        <begin position="16"/>
        <end position="299"/>
    </location>
</feature>
<keyword evidence="5" id="KW-0479">Metal-binding</keyword>
<proteinExistence type="inferred from homology"/>
<dbReference type="SUPFAM" id="SSF102114">
    <property type="entry name" value="Radical SAM enzymes"/>
    <property type="match status" value="1"/>
</dbReference>
<evidence type="ECO:0000256" key="8">
    <source>
        <dbReference type="ARBA" id="ARBA00023014"/>
    </source>
</evidence>
<dbReference type="InterPro" id="IPR017900">
    <property type="entry name" value="4Fe4S_Fe_S_CS"/>
</dbReference>
<dbReference type="SUPFAM" id="SSF54862">
    <property type="entry name" value="4Fe-4S ferredoxins"/>
    <property type="match status" value="1"/>
</dbReference>
<dbReference type="NCBIfam" id="TIGR02494">
    <property type="entry name" value="PFLE_PFLC"/>
    <property type="match status" value="1"/>
</dbReference>
<dbReference type="InterPro" id="IPR007197">
    <property type="entry name" value="rSAM"/>
</dbReference>
<keyword evidence="3" id="KW-0004">4Fe-4S</keyword>
<sequence length="304" mass="34165">MEPAGMVFDIQRFSLHDGPGIRTLVFLKGCPLSCLWCCNPESQAVYPQIGYDRQKCISCNICMEACPFDAVSVDEQGQRRFAVKVCAECPDQPCADACPTGAIERFGRKMRVVEVVDRVRRDELFYRKSGGGVTLSGGEPLSQPEFSSAILRECKKLGYSTAVETCGYGRGEDLDRLAEVSDLFLFDIKHLDGEKHARFTGVDTGLILENFAHLSDRHSKIIIRVPLIPGFNNDRHTLEGISDFARQNHISDIHLLPYHRLGRSKYDRLSMPYAIEDVPRLTDGEIEEARRIVEEKGVRVILRG</sequence>
<dbReference type="SFLD" id="SFLDS00029">
    <property type="entry name" value="Radical_SAM"/>
    <property type="match status" value="1"/>
</dbReference>
<keyword evidence="8" id="KW-0411">Iron-sulfur</keyword>
<evidence type="ECO:0000259" key="9">
    <source>
        <dbReference type="PROSITE" id="PS51379"/>
    </source>
</evidence>
<evidence type="ECO:0000313" key="12">
    <source>
        <dbReference type="Proteomes" id="UP000192343"/>
    </source>
</evidence>
<evidence type="ECO:0000256" key="4">
    <source>
        <dbReference type="ARBA" id="ARBA00022691"/>
    </source>
</evidence>
<dbReference type="PROSITE" id="PS51918">
    <property type="entry name" value="RADICAL_SAM"/>
    <property type="match status" value="1"/>
</dbReference>
<dbReference type="InterPro" id="IPR034457">
    <property type="entry name" value="Organic_radical-activating"/>
</dbReference>
<keyword evidence="7" id="KW-0408">Iron</keyword>
<evidence type="ECO:0000256" key="6">
    <source>
        <dbReference type="ARBA" id="ARBA00023002"/>
    </source>
</evidence>
<keyword evidence="4" id="KW-0949">S-adenosyl-L-methionine</keyword>
<accession>A0A1Y1S257</accession>
<dbReference type="PROSITE" id="PS00198">
    <property type="entry name" value="4FE4S_FER_1"/>
    <property type="match status" value="1"/>
</dbReference>
<dbReference type="SFLD" id="SFLDG01066">
    <property type="entry name" value="organic_radical-activating_enz"/>
    <property type="match status" value="1"/>
</dbReference>
<keyword evidence="6" id="KW-0560">Oxidoreductase</keyword>
<dbReference type="GO" id="GO:0051539">
    <property type="term" value="F:4 iron, 4 sulfur cluster binding"/>
    <property type="evidence" value="ECO:0007669"/>
    <property type="project" value="UniProtKB-KW"/>
</dbReference>
<dbReference type="AlphaFoldDB" id="A0A1Y1S257"/>
<dbReference type="PANTHER" id="PTHR30352">
    <property type="entry name" value="PYRUVATE FORMATE-LYASE-ACTIVATING ENZYME"/>
    <property type="match status" value="1"/>
</dbReference>
<evidence type="ECO:0000256" key="2">
    <source>
        <dbReference type="ARBA" id="ARBA00009777"/>
    </source>
</evidence>
<dbReference type="PROSITE" id="PS01087">
    <property type="entry name" value="RADICAL_ACTIVATING"/>
    <property type="match status" value="1"/>
</dbReference>
<feature type="domain" description="4Fe-4S ferredoxin-type" evidence="9">
    <location>
        <begin position="77"/>
        <end position="108"/>
    </location>
</feature>
<evidence type="ECO:0000256" key="3">
    <source>
        <dbReference type="ARBA" id="ARBA00022485"/>
    </source>
</evidence>
<dbReference type="GO" id="GO:0016491">
    <property type="term" value="F:oxidoreductase activity"/>
    <property type="evidence" value="ECO:0007669"/>
    <property type="project" value="UniProtKB-KW"/>
</dbReference>
<keyword evidence="12" id="KW-1185">Reference proteome</keyword>
<dbReference type="Proteomes" id="UP000192343">
    <property type="component" value="Unassembled WGS sequence"/>
</dbReference>